<reference evidence="1 2" key="1">
    <citation type="journal article" date="2019" name="PLoS Biol.">
        <title>Sex chromosomes control vertical transmission of feminizing Wolbachia symbionts in an isopod.</title>
        <authorList>
            <person name="Becking T."/>
            <person name="Chebbi M.A."/>
            <person name="Giraud I."/>
            <person name="Moumen B."/>
            <person name="Laverre T."/>
            <person name="Caubet Y."/>
            <person name="Peccoud J."/>
            <person name="Gilbert C."/>
            <person name="Cordaux R."/>
        </authorList>
    </citation>
    <scope>NUCLEOTIDE SEQUENCE [LARGE SCALE GENOMIC DNA]</scope>
    <source>
        <strain evidence="1">ANa2</strain>
        <tissue evidence="1">Whole body excluding digestive tract and cuticle</tissue>
    </source>
</reference>
<comment type="caution">
    <text evidence="1">The sequence shown here is derived from an EMBL/GenBank/DDBJ whole genome shotgun (WGS) entry which is preliminary data.</text>
</comment>
<dbReference type="PANTHER" id="PTHR20933">
    <property type="entry name" value="F-BOX ONLY PROTEIN 33"/>
    <property type="match status" value="1"/>
</dbReference>
<evidence type="ECO:0000313" key="1">
    <source>
        <dbReference type="EMBL" id="KAB7496755.1"/>
    </source>
</evidence>
<feature type="non-terminal residue" evidence="1">
    <location>
        <position position="330"/>
    </location>
</feature>
<evidence type="ECO:0000313" key="2">
    <source>
        <dbReference type="Proteomes" id="UP000326759"/>
    </source>
</evidence>
<dbReference type="PANTHER" id="PTHR20933:SF3">
    <property type="entry name" value="F-BOX ONLY PROTEIN 33"/>
    <property type="match status" value="1"/>
</dbReference>
<name>A0A5N5SRG5_9CRUS</name>
<feature type="non-terminal residue" evidence="1">
    <location>
        <position position="1"/>
    </location>
</feature>
<sequence>AYECLQNIITSTKGLKTLTLGCLQDITELADELLPLLGSYHSTTLSTLGLASVKSDPNSYALLHITPEHFASFSAIQVLTVDYDYVNDEFLQVLTKPFKAPLRRLVLHIHGIDPSHRGTSELAWHNFRNYNQQCSLVLNLLYSYEGVEQLNSGLLRQSMPLSTFRAFFCEWINIPSLRLLSEWYNETLEHLQLVDALDNRAWSIFSQHRGEEQNQPPDPLVMLAWRCKRLIYLSLIGYSYSATNLVAIARLRGSALNELIIPEDFLEGDDPREPLTKEEIENLSQDVSTSLDRSWAPVKLSSLHPSLQAVGNPDSDELILSHILKDAQPF</sequence>
<protein>
    <submittedName>
        <fullName evidence="1">7-dehydrocholesterol reductase</fullName>
    </submittedName>
</protein>
<keyword evidence="2" id="KW-1185">Reference proteome</keyword>
<dbReference type="OrthoDB" id="8757000at2759"/>
<dbReference type="EMBL" id="SEYY01021063">
    <property type="protein sequence ID" value="KAB7496755.1"/>
    <property type="molecule type" value="Genomic_DNA"/>
</dbReference>
<dbReference type="AlphaFoldDB" id="A0A5N5SRG5"/>
<dbReference type="Proteomes" id="UP000326759">
    <property type="component" value="Unassembled WGS sequence"/>
</dbReference>
<organism evidence="1 2">
    <name type="scientific">Armadillidium nasatum</name>
    <dbReference type="NCBI Taxonomy" id="96803"/>
    <lineage>
        <taxon>Eukaryota</taxon>
        <taxon>Metazoa</taxon>
        <taxon>Ecdysozoa</taxon>
        <taxon>Arthropoda</taxon>
        <taxon>Crustacea</taxon>
        <taxon>Multicrustacea</taxon>
        <taxon>Malacostraca</taxon>
        <taxon>Eumalacostraca</taxon>
        <taxon>Peracarida</taxon>
        <taxon>Isopoda</taxon>
        <taxon>Oniscidea</taxon>
        <taxon>Crinocheta</taxon>
        <taxon>Armadillidiidae</taxon>
        <taxon>Armadillidium</taxon>
    </lineage>
</organism>
<proteinExistence type="predicted"/>
<dbReference type="Gene3D" id="3.80.10.10">
    <property type="entry name" value="Ribonuclease Inhibitor"/>
    <property type="match status" value="1"/>
</dbReference>
<dbReference type="InterPro" id="IPR032675">
    <property type="entry name" value="LRR_dom_sf"/>
</dbReference>
<accession>A0A5N5SRG5</accession>
<dbReference type="GO" id="GO:0031398">
    <property type="term" value="P:positive regulation of protein ubiquitination"/>
    <property type="evidence" value="ECO:0007669"/>
    <property type="project" value="TreeGrafter"/>
</dbReference>
<gene>
    <name evidence="1" type="primary">DWF5</name>
    <name evidence="1" type="ORF">Anas_09252</name>
</gene>